<dbReference type="GO" id="GO:0032259">
    <property type="term" value="P:methylation"/>
    <property type="evidence" value="ECO:0007669"/>
    <property type="project" value="UniProtKB-KW"/>
</dbReference>
<protein>
    <submittedName>
        <fullName evidence="2">Methyltransferase domain-containing protein</fullName>
    </submittedName>
</protein>
<dbReference type="EMBL" id="FOCD01000001">
    <property type="protein sequence ID" value="SEM80440.1"/>
    <property type="molecule type" value="Genomic_DNA"/>
</dbReference>
<sequence length="193" mass="21321">MLMRESIGKRRLATHSKGNTELIDLKGESRMANKTTEVSTAEVLELLEIEGGEKVIVFGAGNGELVIPIAHKTKDRVTALEKDEALLEELALRAEEETLTNIDRMPSGLGRLNFPDASFQRGLAAFVLDNTDDPELAAQEMYRVTIEKGIMVALGYSRDHSADLLADKLTKAGFEVTQGDFNEEVYYVKAYKA</sequence>
<evidence type="ECO:0000259" key="1">
    <source>
        <dbReference type="Pfam" id="PF08241"/>
    </source>
</evidence>
<organism evidence="2 3">
    <name type="scientific">Terribacillus saccharophilus</name>
    <dbReference type="NCBI Taxonomy" id="361277"/>
    <lineage>
        <taxon>Bacteria</taxon>
        <taxon>Bacillati</taxon>
        <taxon>Bacillota</taxon>
        <taxon>Bacilli</taxon>
        <taxon>Bacillales</taxon>
        <taxon>Bacillaceae</taxon>
        <taxon>Terribacillus</taxon>
    </lineage>
</organism>
<reference evidence="2 3" key="1">
    <citation type="submission" date="2016-10" db="EMBL/GenBank/DDBJ databases">
        <authorList>
            <person name="Varghese N."/>
            <person name="Submissions S."/>
        </authorList>
    </citation>
    <scope>NUCLEOTIDE SEQUENCE [LARGE SCALE GENOMIC DNA]</scope>
    <source>
        <strain evidence="2 3">DSM 21619</strain>
    </source>
</reference>
<dbReference type="Pfam" id="PF08241">
    <property type="entry name" value="Methyltransf_11"/>
    <property type="match status" value="1"/>
</dbReference>
<feature type="domain" description="Methyltransferase type 11" evidence="1">
    <location>
        <begin position="58"/>
        <end position="152"/>
    </location>
</feature>
<evidence type="ECO:0000313" key="3">
    <source>
        <dbReference type="Proteomes" id="UP000199735"/>
    </source>
</evidence>
<dbReference type="GO" id="GO:0008757">
    <property type="term" value="F:S-adenosylmethionine-dependent methyltransferase activity"/>
    <property type="evidence" value="ECO:0007669"/>
    <property type="project" value="InterPro"/>
</dbReference>
<name>A0AAX2ED66_9BACI</name>
<comment type="caution">
    <text evidence="2">The sequence shown here is derived from an EMBL/GenBank/DDBJ whole genome shotgun (WGS) entry which is preliminary data.</text>
</comment>
<keyword evidence="2" id="KW-0808">Transferase</keyword>
<dbReference type="AlphaFoldDB" id="A0AAX2ED66"/>
<dbReference type="Gene3D" id="3.40.50.150">
    <property type="entry name" value="Vaccinia Virus protein VP39"/>
    <property type="match status" value="1"/>
</dbReference>
<dbReference type="InterPro" id="IPR013216">
    <property type="entry name" value="Methyltransf_11"/>
</dbReference>
<dbReference type="InterPro" id="IPR029063">
    <property type="entry name" value="SAM-dependent_MTases_sf"/>
</dbReference>
<gene>
    <name evidence="2" type="ORF">SAMN04489762_1084</name>
</gene>
<evidence type="ECO:0000313" key="2">
    <source>
        <dbReference type="EMBL" id="SEM80440.1"/>
    </source>
</evidence>
<accession>A0AAX2ED66</accession>
<proteinExistence type="predicted"/>
<keyword evidence="2" id="KW-0489">Methyltransferase</keyword>
<dbReference type="SUPFAM" id="SSF53335">
    <property type="entry name" value="S-adenosyl-L-methionine-dependent methyltransferases"/>
    <property type="match status" value="1"/>
</dbReference>
<dbReference type="Proteomes" id="UP000199735">
    <property type="component" value="Unassembled WGS sequence"/>
</dbReference>